<dbReference type="EMBL" id="MT143066">
    <property type="protein sequence ID" value="QJA92431.1"/>
    <property type="molecule type" value="Genomic_DNA"/>
</dbReference>
<sequence>MNDENTFEHQKDEWNREQMMAKQENEKSHDSGEGVVIKEKVYIDTCGKCGEHLCLHTKGLDYAEREKCGVSYKVIKYKNMFLCPYCLTNELWDDGVRELKEGL</sequence>
<evidence type="ECO:0000313" key="3">
    <source>
        <dbReference type="EMBL" id="QJA92431.1"/>
    </source>
</evidence>
<protein>
    <submittedName>
        <fullName evidence="3">Uncharacterized protein</fullName>
    </submittedName>
</protein>
<name>A0A6M3LH49_9ZZZZ</name>
<evidence type="ECO:0000313" key="2">
    <source>
        <dbReference type="EMBL" id="QJA68171.1"/>
    </source>
</evidence>
<dbReference type="AlphaFoldDB" id="A0A6M3LH49"/>
<accession>A0A6M3LH49</accession>
<evidence type="ECO:0000256" key="1">
    <source>
        <dbReference type="SAM" id="MobiDB-lite"/>
    </source>
</evidence>
<gene>
    <name evidence="2" type="ORF">MM415A07894_0004</name>
    <name evidence="3" type="ORF">MM415B04671_0006</name>
</gene>
<proteinExistence type="predicted"/>
<feature type="compositionally biased region" description="Basic and acidic residues" evidence="1">
    <location>
        <begin position="1"/>
        <end position="16"/>
    </location>
</feature>
<feature type="region of interest" description="Disordered" evidence="1">
    <location>
        <begin position="1"/>
        <end position="31"/>
    </location>
</feature>
<organism evidence="3">
    <name type="scientific">viral metagenome</name>
    <dbReference type="NCBI Taxonomy" id="1070528"/>
    <lineage>
        <taxon>unclassified sequences</taxon>
        <taxon>metagenomes</taxon>
        <taxon>organismal metagenomes</taxon>
    </lineage>
</organism>
<reference evidence="3" key="1">
    <citation type="submission" date="2020-03" db="EMBL/GenBank/DDBJ databases">
        <title>The deep terrestrial virosphere.</title>
        <authorList>
            <person name="Holmfeldt K."/>
            <person name="Nilsson E."/>
            <person name="Simone D."/>
            <person name="Lopez-Fernandez M."/>
            <person name="Wu X."/>
            <person name="de Brujin I."/>
            <person name="Lundin D."/>
            <person name="Andersson A."/>
            <person name="Bertilsson S."/>
            <person name="Dopson M."/>
        </authorList>
    </citation>
    <scope>NUCLEOTIDE SEQUENCE</scope>
    <source>
        <strain evidence="2">MM415A07894</strain>
        <strain evidence="3">MM415B04671</strain>
    </source>
</reference>
<dbReference type="EMBL" id="MT141593">
    <property type="protein sequence ID" value="QJA68171.1"/>
    <property type="molecule type" value="Genomic_DNA"/>
</dbReference>